<keyword evidence="4" id="KW-1185">Reference proteome</keyword>
<evidence type="ECO:0000259" key="2">
    <source>
        <dbReference type="Pfam" id="PF02470"/>
    </source>
</evidence>
<dbReference type="EMBL" id="JANRMI010000001">
    <property type="protein sequence ID" value="MDG0815347.1"/>
    <property type="molecule type" value="Genomic_DNA"/>
</dbReference>
<evidence type="ECO:0000313" key="3">
    <source>
        <dbReference type="EMBL" id="MDG0815347.1"/>
    </source>
</evidence>
<comment type="caution">
    <text evidence="3">The sequence shown here is derived from an EMBL/GenBank/DDBJ whole genome shotgun (WGS) entry which is preliminary data.</text>
</comment>
<dbReference type="InterPro" id="IPR003399">
    <property type="entry name" value="Mce/MlaD"/>
</dbReference>
<feature type="domain" description="Mce/MlaD" evidence="2">
    <location>
        <begin position="39"/>
        <end position="118"/>
    </location>
</feature>
<reference evidence="3" key="1">
    <citation type="submission" date="2022-08" db="EMBL/GenBank/DDBJ databases">
        <title>Novel Bdellovibrio Species Isolated from Svalbard: Designation Bdellovibrio svalbardensis.</title>
        <authorList>
            <person name="Mitchell R.J."/>
            <person name="Choi S.Y."/>
        </authorList>
    </citation>
    <scope>NUCLEOTIDE SEQUENCE</scope>
    <source>
        <strain evidence="3">PAP01</strain>
    </source>
</reference>
<dbReference type="RefSeq" id="WP_277576823.1">
    <property type="nucleotide sequence ID" value="NZ_JANRMI010000001.1"/>
</dbReference>
<keyword evidence="1" id="KW-1133">Transmembrane helix</keyword>
<name>A0ABT6DET6_9BACT</name>
<feature type="transmembrane region" description="Helical" evidence="1">
    <location>
        <begin position="12"/>
        <end position="31"/>
    </location>
</feature>
<dbReference type="InterPro" id="IPR052336">
    <property type="entry name" value="MlaD_Phospholipid_Transporter"/>
</dbReference>
<keyword evidence="1" id="KW-0812">Transmembrane</keyword>
<gene>
    <name evidence="3" type="ORF">NWE73_03170</name>
</gene>
<evidence type="ECO:0000313" key="4">
    <source>
        <dbReference type="Proteomes" id="UP001152321"/>
    </source>
</evidence>
<dbReference type="PANTHER" id="PTHR33371:SF4">
    <property type="entry name" value="INTERMEMBRANE PHOSPHOLIPID TRANSPORT SYSTEM BINDING PROTEIN MLAD"/>
    <property type="match status" value="1"/>
</dbReference>
<dbReference type="Pfam" id="PF02470">
    <property type="entry name" value="MlaD"/>
    <property type="match status" value="1"/>
</dbReference>
<proteinExistence type="predicted"/>
<sequence length="268" mass="29120">MESQGNTQIKIGIYLAIGTICILGSIFFLGADKALFRRYVKIHAHFEQVQGLAVGSVVSLSGVTVGNVQDITFLPDENKLDVTMSIDEKFLKRIRKESAVEIRTQGALGDKFVLIFPGDPRQPEVKDGDVLPLAKASDLLGILTERGGEAGKIFDVVNEVYKMAHTINAENRMEKIMMNFDTASSNLAQTSKDIQKIVGNSSGGVKLNHSIEKLDSILTKIDKGEGSLGLLINDPSIHNQLKAALGGGGTQRKNQVKTLLRTSIEKED</sequence>
<dbReference type="Proteomes" id="UP001152321">
    <property type="component" value="Unassembled WGS sequence"/>
</dbReference>
<organism evidence="3 4">
    <name type="scientific">Bdellovibrio svalbardensis</name>
    <dbReference type="NCBI Taxonomy" id="2972972"/>
    <lineage>
        <taxon>Bacteria</taxon>
        <taxon>Pseudomonadati</taxon>
        <taxon>Bdellovibrionota</taxon>
        <taxon>Bdellovibrionia</taxon>
        <taxon>Bdellovibrionales</taxon>
        <taxon>Pseudobdellovibrionaceae</taxon>
        <taxon>Bdellovibrio</taxon>
    </lineage>
</organism>
<keyword evidence="1" id="KW-0472">Membrane</keyword>
<dbReference type="PANTHER" id="PTHR33371">
    <property type="entry name" value="INTERMEMBRANE PHOSPHOLIPID TRANSPORT SYSTEM BINDING PROTEIN MLAD-RELATED"/>
    <property type="match status" value="1"/>
</dbReference>
<evidence type="ECO:0000256" key="1">
    <source>
        <dbReference type="SAM" id="Phobius"/>
    </source>
</evidence>
<accession>A0ABT6DET6</accession>
<protein>
    <submittedName>
        <fullName evidence="3">MlaD family protein</fullName>
    </submittedName>
</protein>